<dbReference type="Gene3D" id="1.10.640.10">
    <property type="entry name" value="Haem peroxidase domain superfamily, animal type"/>
    <property type="match status" value="1"/>
</dbReference>
<accession>A0A6J2T5V3</accession>
<dbReference type="RefSeq" id="XP_030370312.1">
    <property type="nucleotide sequence ID" value="XM_030514452.1"/>
</dbReference>
<dbReference type="GO" id="GO:0020037">
    <property type="term" value="F:heme binding"/>
    <property type="evidence" value="ECO:0007669"/>
    <property type="project" value="InterPro"/>
</dbReference>
<dbReference type="GO" id="GO:0004601">
    <property type="term" value="F:peroxidase activity"/>
    <property type="evidence" value="ECO:0007669"/>
    <property type="project" value="UniProtKB-KW"/>
</dbReference>
<dbReference type="PROSITE" id="PS50292">
    <property type="entry name" value="PEROXIDASE_3"/>
    <property type="match status" value="1"/>
</dbReference>
<feature type="chain" id="PRO_5026720648" evidence="2">
    <location>
        <begin position="18"/>
        <end position="694"/>
    </location>
</feature>
<proteinExistence type="predicted"/>
<dbReference type="GO" id="GO:0006979">
    <property type="term" value="P:response to oxidative stress"/>
    <property type="evidence" value="ECO:0007669"/>
    <property type="project" value="InterPro"/>
</dbReference>
<feature type="signal peptide" evidence="2">
    <location>
        <begin position="1"/>
        <end position="17"/>
    </location>
</feature>
<dbReference type="SUPFAM" id="SSF48113">
    <property type="entry name" value="Heme-dependent peroxidases"/>
    <property type="match status" value="1"/>
</dbReference>
<gene>
    <name evidence="4" type="primary">LOC115620941</name>
</gene>
<evidence type="ECO:0000256" key="1">
    <source>
        <dbReference type="ARBA" id="ARBA00022559"/>
    </source>
</evidence>
<keyword evidence="3" id="KW-1185">Reference proteome</keyword>
<keyword evidence="1 4" id="KW-0575">Peroxidase</keyword>
<dbReference type="InterPro" id="IPR037120">
    <property type="entry name" value="Haem_peroxidase_sf_animal"/>
</dbReference>
<evidence type="ECO:0000313" key="3">
    <source>
        <dbReference type="Proteomes" id="UP000504634"/>
    </source>
</evidence>
<keyword evidence="1 4" id="KW-0560">Oxidoreductase</keyword>
<dbReference type="AlphaFoldDB" id="A0A6J2T5V3"/>
<reference evidence="4" key="1">
    <citation type="submission" date="2025-08" db="UniProtKB">
        <authorList>
            <consortium name="RefSeq"/>
        </authorList>
    </citation>
    <scope>IDENTIFICATION</scope>
    <source>
        <strain evidence="4">11010-0011.00</strain>
        <tissue evidence="4">Whole body</tissue>
    </source>
</reference>
<protein>
    <submittedName>
        <fullName evidence="4">Chorion peroxidase</fullName>
    </submittedName>
</protein>
<name>A0A6J2T5V3_DROLE</name>
<dbReference type="Pfam" id="PF03098">
    <property type="entry name" value="An_peroxidase"/>
    <property type="match status" value="1"/>
</dbReference>
<organism evidence="3 4">
    <name type="scientific">Drosophila lebanonensis</name>
    <name type="common">Fruit fly</name>
    <name type="synonym">Scaptodrosophila lebanonensis</name>
    <dbReference type="NCBI Taxonomy" id="7225"/>
    <lineage>
        <taxon>Eukaryota</taxon>
        <taxon>Metazoa</taxon>
        <taxon>Ecdysozoa</taxon>
        <taxon>Arthropoda</taxon>
        <taxon>Hexapoda</taxon>
        <taxon>Insecta</taxon>
        <taxon>Pterygota</taxon>
        <taxon>Neoptera</taxon>
        <taxon>Endopterygota</taxon>
        <taxon>Diptera</taxon>
        <taxon>Brachycera</taxon>
        <taxon>Muscomorpha</taxon>
        <taxon>Ephydroidea</taxon>
        <taxon>Drosophilidae</taxon>
        <taxon>Scaptodrosophila</taxon>
    </lineage>
</organism>
<dbReference type="InterPro" id="IPR019791">
    <property type="entry name" value="Haem_peroxidase_animal"/>
</dbReference>
<dbReference type="PANTHER" id="PTHR11475">
    <property type="entry name" value="OXIDASE/PEROXIDASE"/>
    <property type="match status" value="1"/>
</dbReference>
<dbReference type="PANTHER" id="PTHR11475:SF125">
    <property type="entry name" value="GH11385P"/>
    <property type="match status" value="1"/>
</dbReference>
<dbReference type="OrthoDB" id="823504at2759"/>
<dbReference type="Proteomes" id="UP000504634">
    <property type="component" value="Unplaced"/>
</dbReference>
<evidence type="ECO:0000256" key="2">
    <source>
        <dbReference type="SAM" id="SignalP"/>
    </source>
</evidence>
<dbReference type="InterPro" id="IPR010255">
    <property type="entry name" value="Haem_peroxidase_sf"/>
</dbReference>
<evidence type="ECO:0000313" key="4">
    <source>
        <dbReference type="RefSeq" id="XP_030370312.1"/>
    </source>
</evidence>
<dbReference type="GeneID" id="115620941"/>
<keyword evidence="2" id="KW-0732">Signal</keyword>
<sequence>MWRNLIVFIVIVTLTNALHDFPQSSLVLSKDVKSYLNGISATEWKEFADSGIDAVDRQKRLEKSLLSSGITVQNGSLSHIQLLDSLPSQDSKRDSEIALKILRSSLFVYNAKCVPNGIENDECRTFLEIKSVPSSSELWSECQRIVKGQRDGHRPFRRLMAPHYKNGLQEMFPEDRLPEPWPVSMALYDRETRGTKSKQSSEEDTQNLSLVQWAQFVEHDLSKPVVTSMNDGWPIECCNPNQKNLLPRHHHPACAPILSKIANPKYGWRTCLNYVRSALAVGENCNFGAAQQLNQATGCLDLSQLYGFTTAAQEKMRTFSHGKLKSTTTMGTHLNDLLPMSTDANEHTFCTTSNASTCFMAGDSRVNRSPYSILAYTLFMRNHNRVAAELGSNNPSWSDEQLFQAAKSVNVDTYRHIITNEWLPVVLGTQLAAEVQSKTESPTPQEHLSEVYNEFGVAAIRFYFSMLPNVLHNNVNADADFNFVRTDILQILFALKEEIYKPRLQYTAGKLNDILQSLLHQRAMKMDASYVSDLVWHEAIGTKPTHADVLAFDIQRGRDHGLQPYFKYLEVCKNIKINNWKDFERFIPKDHVDKLKDIYESWEDVDLIVGGISERTNDGTVGPTFSCILAEQFSKTLQCQKHQHQQENPILQQSYGKINGSRFLCLNSMLTAVPQNIFRLPSERNPLIDCDDQV</sequence>
<dbReference type="PRINTS" id="PR00457">
    <property type="entry name" value="ANPEROXIDASE"/>
</dbReference>